<evidence type="ECO:0000256" key="1">
    <source>
        <dbReference type="SAM" id="SignalP"/>
    </source>
</evidence>
<dbReference type="Pfam" id="PF00754">
    <property type="entry name" value="F5_F8_type_C"/>
    <property type="match status" value="1"/>
</dbReference>
<reference evidence="4" key="1">
    <citation type="submission" date="2015-02" db="EMBL/GenBank/DDBJ databases">
        <title>Description and complete genome sequence of the first cultured representative of the subdivision 5 of the Verrucomicrobia phylum.</title>
        <authorList>
            <person name="Spring S."/>
            <person name="Bunk B."/>
            <person name="Sproer C."/>
            <person name="Klenk H.-P."/>
        </authorList>
    </citation>
    <scope>NUCLEOTIDE SEQUENCE [LARGE SCALE GENOMIC DNA]</scope>
    <source>
        <strain evidence="4">L21-Fru-AB</strain>
    </source>
</reference>
<gene>
    <name evidence="3" type="ORF">L21SP4_02410</name>
</gene>
<protein>
    <recommendedName>
        <fullName evidence="2">F5/8 type C domain-containing protein</fullName>
    </recommendedName>
</protein>
<reference evidence="3 4" key="2">
    <citation type="journal article" date="2016" name="ISME J.">
        <title>Characterization of the first cultured representative of Verrucomicrobia subdivision 5 indicates the proposal of a novel phylum.</title>
        <authorList>
            <person name="Spring S."/>
            <person name="Bunk B."/>
            <person name="Sproer C."/>
            <person name="Schumann P."/>
            <person name="Rohde M."/>
            <person name="Tindall B.J."/>
            <person name="Klenk H.P."/>
        </authorList>
    </citation>
    <scope>NUCLEOTIDE SEQUENCE [LARGE SCALE GENOMIC DNA]</scope>
    <source>
        <strain evidence="3 4">L21-Fru-AB</strain>
    </source>
</reference>
<dbReference type="Proteomes" id="UP000035268">
    <property type="component" value="Chromosome"/>
</dbReference>
<evidence type="ECO:0000313" key="3">
    <source>
        <dbReference type="EMBL" id="AKJ65635.1"/>
    </source>
</evidence>
<dbReference type="InterPro" id="IPR023296">
    <property type="entry name" value="Glyco_hydro_beta-prop_sf"/>
</dbReference>
<dbReference type="InterPro" id="IPR008979">
    <property type="entry name" value="Galactose-bd-like_sf"/>
</dbReference>
<dbReference type="InterPro" id="IPR000421">
    <property type="entry name" value="FA58C"/>
</dbReference>
<dbReference type="Gene3D" id="2.115.10.20">
    <property type="entry name" value="Glycosyl hydrolase domain, family 43"/>
    <property type="match status" value="1"/>
</dbReference>
<evidence type="ECO:0000313" key="4">
    <source>
        <dbReference type="Proteomes" id="UP000035268"/>
    </source>
</evidence>
<dbReference type="AlphaFoldDB" id="A0A0G3ELH6"/>
<dbReference type="SUPFAM" id="SSF75005">
    <property type="entry name" value="Arabinanase/levansucrase/invertase"/>
    <property type="match status" value="1"/>
</dbReference>
<evidence type="ECO:0000259" key="2">
    <source>
        <dbReference type="PROSITE" id="PS50022"/>
    </source>
</evidence>
<dbReference type="SUPFAM" id="SSF49785">
    <property type="entry name" value="Galactose-binding domain-like"/>
    <property type="match status" value="1"/>
</dbReference>
<dbReference type="KEGG" id="vbl:L21SP4_02410"/>
<feature type="domain" description="F5/8 type C" evidence="2">
    <location>
        <begin position="606"/>
        <end position="741"/>
    </location>
</feature>
<dbReference type="RefSeq" id="WP_052882838.1">
    <property type="nucleotide sequence ID" value="NZ_CP010904.1"/>
</dbReference>
<dbReference type="OrthoDB" id="9759709at2"/>
<name>A0A0G3ELH6_9BACT</name>
<feature type="signal peptide" evidence="1">
    <location>
        <begin position="1"/>
        <end position="23"/>
    </location>
</feature>
<proteinExistence type="predicted"/>
<accession>A0A0G3ELH6</accession>
<dbReference type="Gene3D" id="2.60.120.260">
    <property type="entry name" value="Galactose-binding domain-like"/>
    <property type="match status" value="1"/>
</dbReference>
<feature type="chain" id="PRO_5005184071" description="F5/8 type C domain-containing protein" evidence="1">
    <location>
        <begin position="24"/>
        <end position="895"/>
    </location>
</feature>
<organism evidence="3 4">
    <name type="scientific">Kiritimatiella glycovorans</name>
    <dbReference type="NCBI Taxonomy" id="1307763"/>
    <lineage>
        <taxon>Bacteria</taxon>
        <taxon>Pseudomonadati</taxon>
        <taxon>Kiritimatiellota</taxon>
        <taxon>Kiritimatiellia</taxon>
        <taxon>Kiritimatiellales</taxon>
        <taxon>Kiritimatiellaceae</taxon>
        <taxon>Kiritimatiella</taxon>
    </lineage>
</organism>
<sequence length="895" mass="98711" precursor="true">MKKTSKFSLSLALASFLASSASGQLVFEDTFNATAVNSGGFNNDIAARQANTTLPNDPYAYTAAGGAAISLNGSNVVIAGAGSFTPDTSDTLAVDLGAELVGEIYTISFELSNTSGSSGDWIGFGFGNEAVGANIADAGLLIRRNGAKSFYFADGSGTDFSTTVSGVNTWEIKIDETGANPTVQFFQNGSALNATPITISNLTGTDRTFQFNSVNSNTTATFDNLRIEVIPEPLHDAVALRGGEEAAARLRAERREASYASLLEAGVIRADGPQAAQDVFFSPISEPTKAWGEPTIYYDNGTYYMIYDYFPTPLPYGMATSQDGVYWKDHGFIFEKDEDVDDIQVMGVHRFQEDGPWVMNYSFRKKPDYPSFRMRFAVSEDGRNWKKLGPESTFLPDPRWYNTKGRWDMIDACPMGDGTHYGIWDAVPKEGSGFGSGTTRDGIRWDVLPPVRMKVPAEHQGSGGEVGGFFQFGDRYYLLYTAYNNHLSRQEFIVSSQRPEGPYEFTPRNHYRMEVPHVYTRYYRLPGGVFGSEMFWVRRDGPRYYHFPLLKKVVREDQSLWLKWWEANDKLKVHEIALSAPEETNGGGGYRRFDSPETIDFSKGTVIEGKLRLAKKTAAPRNLARDAAVTGTPGVEDINKAGGFEARNAVDGDPATHWQPDVALGETAELHLDLGAVRSIGRIRIDSRTVESVELSADGKTWHPAPPSEDYEPETFDLNGLAARFSHYYEPLDVRARYVRITNRAPSKAEAKPHVFSQIGITDIGIFEVPFLTAGREDSTLAGLVLEREGDKDYAILIGPDSTVMFGPLDKDGSPFRYGMHRNLDIHFGDEADFRLIIRGEMGEFYVNDYQVGLINFSGPNRLTGKIGFVGSGGERAISDLKAWHSDPDASLTAR</sequence>
<dbReference type="EMBL" id="CP010904">
    <property type="protein sequence ID" value="AKJ65635.1"/>
    <property type="molecule type" value="Genomic_DNA"/>
</dbReference>
<keyword evidence="1" id="KW-0732">Signal</keyword>
<dbReference type="PROSITE" id="PS50022">
    <property type="entry name" value="FA58C_3"/>
    <property type="match status" value="1"/>
</dbReference>
<keyword evidence="4" id="KW-1185">Reference proteome</keyword>